<dbReference type="EMBL" id="BAABHK010000001">
    <property type="protein sequence ID" value="GAA4621022.1"/>
    <property type="molecule type" value="Genomic_DNA"/>
</dbReference>
<accession>A0ABP8U0J2</accession>
<feature type="chain" id="PRO_5047124741" description="Secreted protein" evidence="1">
    <location>
        <begin position="30"/>
        <end position="174"/>
    </location>
</feature>
<keyword evidence="1" id="KW-0732">Signal</keyword>
<gene>
    <name evidence="2" type="ORF">GCM10023196_007260</name>
</gene>
<evidence type="ECO:0000313" key="3">
    <source>
        <dbReference type="Proteomes" id="UP001501442"/>
    </source>
</evidence>
<organism evidence="2 3">
    <name type="scientific">Actinoallomurus vinaceus</name>
    <dbReference type="NCBI Taxonomy" id="1080074"/>
    <lineage>
        <taxon>Bacteria</taxon>
        <taxon>Bacillati</taxon>
        <taxon>Actinomycetota</taxon>
        <taxon>Actinomycetes</taxon>
        <taxon>Streptosporangiales</taxon>
        <taxon>Thermomonosporaceae</taxon>
        <taxon>Actinoallomurus</taxon>
    </lineage>
</organism>
<keyword evidence="3" id="KW-1185">Reference proteome</keyword>
<dbReference type="Proteomes" id="UP001501442">
    <property type="component" value="Unassembled WGS sequence"/>
</dbReference>
<dbReference type="RefSeq" id="WP_345429153.1">
    <property type="nucleotide sequence ID" value="NZ_BAABHK010000001.1"/>
</dbReference>
<sequence>MSTQRISRRVGMLSAVVAASFALAPMASAATAPASAKTSSPIEIAASKKTSFVLSGLGTRLSGIPKGKGWVGWHDGWVGDKAEWAVRITDISSATAGNRTCARARIIADLAKANDDEYTSKKVCGKGKHIDWKVTTGRKAFMRGVKVQVCQDYPVANIPKCTTKKYIKNPYYKY</sequence>
<proteinExistence type="predicted"/>
<reference evidence="3" key="1">
    <citation type="journal article" date="2019" name="Int. J. Syst. Evol. Microbiol.">
        <title>The Global Catalogue of Microorganisms (GCM) 10K type strain sequencing project: providing services to taxonomists for standard genome sequencing and annotation.</title>
        <authorList>
            <consortium name="The Broad Institute Genomics Platform"/>
            <consortium name="The Broad Institute Genome Sequencing Center for Infectious Disease"/>
            <person name="Wu L."/>
            <person name="Ma J."/>
        </authorList>
    </citation>
    <scope>NUCLEOTIDE SEQUENCE [LARGE SCALE GENOMIC DNA]</scope>
    <source>
        <strain evidence="3">JCM 17939</strain>
    </source>
</reference>
<feature type="signal peptide" evidence="1">
    <location>
        <begin position="1"/>
        <end position="29"/>
    </location>
</feature>
<comment type="caution">
    <text evidence="2">The sequence shown here is derived from an EMBL/GenBank/DDBJ whole genome shotgun (WGS) entry which is preliminary data.</text>
</comment>
<evidence type="ECO:0000313" key="2">
    <source>
        <dbReference type="EMBL" id="GAA4621022.1"/>
    </source>
</evidence>
<protein>
    <recommendedName>
        <fullName evidence="4">Secreted protein</fullName>
    </recommendedName>
</protein>
<evidence type="ECO:0000256" key="1">
    <source>
        <dbReference type="SAM" id="SignalP"/>
    </source>
</evidence>
<name>A0ABP8U0J2_9ACTN</name>
<evidence type="ECO:0008006" key="4">
    <source>
        <dbReference type="Google" id="ProtNLM"/>
    </source>
</evidence>